<feature type="region of interest" description="Disordered" evidence="1">
    <location>
        <begin position="15"/>
        <end position="87"/>
    </location>
</feature>
<dbReference type="EMBL" id="OU963913">
    <property type="protein sequence ID" value="CAH0402486.1"/>
    <property type="molecule type" value="Genomic_DNA"/>
</dbReference>
<sequence length="347" mass="40050">MDSSQMTTEELLRVLGSVEEDDEFSETTSLHEDDLESITDSQERINVSPVLPSTSHTGQETPDYNRASTSASSSTTHRDRRRSQTETSFQWTSAQYVAALTSFDEFASGLNFEVTENMTELDTFLKFLDKDFMSFIVQMTNEYHSRFVLNVDLRIHSRLQRWHDVSIPELYIFFAILMLMTRNRHLTIEEHWSTDLLLSSPIFSQLMPRNRFCTILSMLHFSRPSEETNVLSKINTCINHAKEKFKKNITPYKNLCIDESIVPFKGRLSIKQYLPMKRNRFGIKLFVMCDVETGIIIDFIVYCGAATQIIDPCNLGVGGAVVSTLIRDYFGTYRHLYIDNWYTSPAL</sequence>
<dbReference type="Proteomes" id="UP001153292">
    <property type="component" value="Chromosome 20"/>
</dbReference>
<evidence type="ECO:0000259" key="2">
    <source>
        <dbReference type="Pfam" id="PF13843"/>
    </source>
</evidence>
<keyword evidence="4" id="KW-1185">Reference proteome</keyword>
<gene>
    <name evidence="3" type="ORF">CHILSU_LOCUS5728</name>
</gene>
<evidence type="ECO:0000313" key="3">
    <source>
        <dbReference type="EMBL" id="CAH0402486.1"/>
    </source>
</evidence>
<evidence type="ECO:0000256" key="1">
    <source>
        <dbReference type="SAM" id="MobiDB-lite"/>
    </source>
</evidence>
<dbReference type="PANTHER" id="PTHR46599">
    <property type="entry name" value="PIGGYBAC TRANSPOSABLE ELEMENT-DERIVED PROTEIN 4"/>
    <property type="match status" value="1"/>
</dbReference>
<name>A0ABN8B821_CHISP</name>
<feature type="domain" description="PiggyBac transposable element-derived protein" evidence="2">
    <location>
        <begin position="121"/>
        <end position="347"/>
    </location>
</feature>
<dbReference type="InterPro" id="IPR029526">
    <property type="entry name" value="PGBD"/>
</dbReference>
<protein>
    <recommendedName>
        <fullName evidence="2">PiggyBac transposable element-derived protein domain-containing protein</fullName>
    </recommendedName>
</protein>
<dbReference type="Pfam" id="PF13843">
    <property type="entry name" value="DDE_Tnp_1_7"/>
    <property type="match status" value="1"/>
</dbReference>
<accession>A0ABN8B821</accession>
<proteinExistence type="predicted"/>
<organism evidence="3 4">
    <name type="scientific">Chilo suppressalis</name>
    <name type="common">Asiatic rice borer moth</name>
    <dbReference type="NCBI Taxonomy" id="168631"/>
    <lineage>
        <taxon>Eukaryota</taxon>
        <taxon>Metazoa</taxon>
        <taxon>Ecdysozoa</taxon>
        <taxon>Arthropoda</taxon>
        <taxon>Hexapoda</taxon>
        <taxon>Insecta</taxon>
        <taxon>Pterygota</taxon>
        <taxon>Neoptera</taxon>
        <taxon>Endopterygota</taxon>
        <taxon>Lepidoptera</taxon>
        <taxon>Glossata</taxon>
        <taxon>Ditrysia</taxon>
        <taxon>Pyraloidea</taxon>
        <taxon>Crambidae</taxon>
        <taxon>Crambinae</taxon>
        <taxon>Chilo</taxon>
    </lineage>
</organism>
<dbReference type="PANTHER" id="PTHR46599:SF3">
    <property type="entry name" value="PIGGYBAC TRANSPOSABLE ELEMENT-DERIVED PROTEIN 4"/>
    <property type="match status" value="1"/>
</dbReference>
<evidence type="ECO:0000313" key="4">
    <source>
        <dbReference type="Proteomes" id="UP001153292"/>
    </source>
</evidence>
<reference evidence="3" key="1">
    <citation type="submission" date="2021-12" db="EMBL/GenBank/DDBJ databases">
        <authorList>
            <person name="King R."/>
        </authorList>
    </citation>
    <scope>NUCLEOTIDE SEQUENCE</scope>
</reference>
<feature type="compositionally biased region" description="Low complexity" evidence="1">
    <location>
        <begin position="66"/>
        <end position="75"/>
    </location>
</feature>
<feature type="compositionally biased region" description="Polar residues" evidence="1">
    <location>
        <begin position="51"/>
        <end position="62"/>
    </location>
</feature>